<dbReference type="InterPro" id="IPR003169">
    <property type="entry name" value="GYF"/>
</dbReference>
<dbReference type="CDD" id="cd00072">
    <property type="entry name" value="GYF"/>
    <property type="match status" value="1"/>
</dbReference>
<organism evidence="3">
    <name type="scientific">Cuerna arida</name>
    <dbReference type="NCBI Taxonomy" id="1464854"/>
    <lineage>
        <taxon>Eukaryota</taxon>
        <taxon>Metazoa</taxon>
        <taxon>Ecdysozoa</taxon>
        <taxon>Arthropoda</taxon>
        <taxon>Hexapoda</taxon>
        <taxon>Insecta</taxon>
        <taxon>Pterygota</taxon>
        <taxon>Neoptera</taxon>
        <taxon>Paraneoptera</taxon>
        <taxon>Hemiptera</taxon>
        <taxon>Auchenorrhyncha</taxon>
        <taxon>Membracoidea</taxon>
        <taxon>Cicadellidae</taxon>
        <taxon>Cicadellinae</taxon>
        <taxon>Proconiini</taxon>
        <taxon>Cuerna</taxon>
    </lineage>
</organism>
<dbReference type="PROSITE" id="PS50829">
    <property type="entry name" value="GYF"/>
    <property type="match status" value="1"/>
</dbReference>
<feature type="compositionally biased region" description="Pro residues" evidence="1">
    <location>
        <begin position="158"/>
        <end position="172"/>
    </location>
</feature>
<dbReference type="PANTHER" id="PTHR14445:SF36">
    <property type="entry name" value="FI03272P-RELATED"/>
    <property type="match status" value="1"/>
</dbReference>
<evidence type="ECO:0000313" key="3">
    <source>
        <dbReference type="EMBL" id="JAS50770.1"/>
    </source>
</evidence>
<feature type="compositionally biased region" description="Basic and acidic residues" evidence="1">
    <location>
        <begin position="515"/>
        <end position="646"/>
    </location>
</feature>
<proteinExistence type="predicted"/>
<dbReference type="Pfam" id="PF02213">
    <property type="entry name" value="GYF"/>
    <property type="match status" value="1"/>
</dbReference>
<feature type="non-terminal residue" evidence="3">
    <location>
        <position position="1"/>
    </location>
</feature>
<dbReference type="InterPro" id="IPR035445">
    <property type="entry name" value="GYF-like_dom_sf"/>
</dbReference>
<name>A0A1B6FKR0_9HEMI</name>
<dbReference type="GO" id="GO:0005829">
    <property type="term" value="C:cytosol"/>
    <property type="evidence" value="ECO:0007669"/>
    <property type="project" value="TreeGrafter"/>
</dbReference>
<dbReference type="AlphaFoldDB" id="A0A1B6FKR0"/>
<dbReference type="SMART" id="SM00444">
    <property type="entry name" value="GYF"/>
    <property type="match status" value="1"/>
</dbReference>
<dbReference type="EMBL" id="GECZ01018999">
    <property type="protein sequence ID" value="JAS50770.1"/>
    <property type="molecule type" value="Transcribed_RNA"/>
</dbReference>
<accession>A0A1B6FKR0</accession>
<sequence length="656" mass="74365">DTAPNSHPPPRKPWDSEENNLPEWAMENPSESGGSFDATGAFHGGSHLSDDEEKLESQSRPTSHHNISNGSSHHPHLPAHMETAPGGSEAQMLPGGGGGGGPLRQSQSATCLPTERSHPLSSSASFSGVESLTSLPPTPRDGRPESIRPVTTSTTSPPQHPQPPPPEAPQPKPQQDEEIEQRLQDAAKSIVSRLVDEEEREPPPPAVPSPPPAPTPQPDTFWFYKDPQGNDQGPFQSSEMFEWYSSGYFKGNLLVRRACDERYSPLSDMMNLWKGIPFISDYYLVPPIKNTEPMISSLPVLDDSLMLQFQLQQHVMMQRQAQALAKLSQAEHFNNLTLDQQQVMAHQTQAQMEMGLKAGLMASHPHTPTPHTNSNVLAMLHQLAQFQQIQQQRGGSVPVPQTEPVDPLQQLMQQMGIPGPTRAATTPQNTPEDQRNIEQFMAAFRQRQANPQPPMPPPTMESVWGGGTTSPAFPAWSAPTGGQTASAPPPQSLWSDPLTKGIKTEKDILEEQLRAEEKKEEKRKQEELLRLKEEEEKERERQRQIKEEEELERKRKEEEAERKRVQEEEERKKKEAAAAKKAEQDRLRKEEEKKRKEEEKRRKEEEKRKLEEEKKKAEEEKKKLEEERKKKEEMTRRQNEALKRLQEQQQQQQQQK</sequence>
<protein>
    <recommendedName>
        <fullName evidence="2">GYF domain-containing protein</fullName>
    </recommendedName>
</protein>
<dbReference type="PANTHER" id="PTHR14445">
    <property type="entry name" value="GRB10 INTERACTING GYF PROTEIN"/>
    <property type="match status" value="1"/>
</dbReference>
<feature type="domain" description="GYF" evidence="2">
    <location>
        <begin position="219"/>
        <end position="267"/>
    </location>
</feature>
<reference evidence="3" key="1">
    <citation type="submission" date="2015-11" db="EMBL/GenBank/DDBJ databases">
        <title>De novo transcriptome assembly of four potential Pierce s Disease insect vectors from Arizona vineyards.</title>
        <authorList>
            <person name="Tassone E.E."/>
        </authorList>
    </citation>
    <scope>NUCLEOTIDE SEQUENCE</scope>
</reference>
<feature type="region of interest" description="Disordered" evidence="1">
    <location>
        <begin position="1"/>
        <end position="180"/>
    </location>
</feature>
<feature type="compositionally biased region" description="Pro residues" evidence="1">
    <location>
        <begin position="203"/>
        <end position="217"/>
    </location>
</feature>
<dbReference type="SUPFAM" id="SSF55277">
    <property type="entry name" value="GYF domain"/>
    <property type="match status" value="1"/>
</dbReference>
<dbReference type="Gene3D" id="3.30.1490.40">
    <property type="match status" value="1"/>
</dbReference>
<gene>
    <name evidence="3" type="ORF">g.30195</name>
</gene>
<feature type="compositionally biased region" description="Low complexity" evidence="1">
    <location>
        <begin position="647"/>
        <end position="656"/>
    </location>
</feature>
<evidence type="ECO:0000259" key="2">
    <source>
        <dbReference type="PROSITE" id="PS50829"/>
    </source>
</evidence>
<dbReference type="InterPro" id="IPR051640">
    <property type="entry name" value="GRB10-interact_GYF"/>
</dbReference>
<evidence type="ECO:0000256" key="1">
    <source>
        <dbReference type="SAM" id="MobiDB-lite"/>
    </source>
</evidence>
<feature type="region of interest" description="Disordered" evidence="1">
    <location>
        <begin position="194"/>
        <end position="229"/>
    </location>
</feature>
<feature type="region of interest" description="Disordered" evidence="1">
    <location>
        <begin position="448"/>
        <end position="498"/>
    </location>
</feature>
<feature type="non-terminal residue" evidence="3">
    <location>
        <position position="656"/>
    </location>
</feature>
<feature type="compositionally biased region" description="Polar residues" evidence="1">
    <location>
        <begin position="119"/>
        <end position="135"/>
    </location>
</feature>
<feature type="region of interest" description="Disordered" evidence="1">
    <location>
        <begin position="515"/>
        <end position="656"/>
    </location>
</feature>